<comment type="caution">
    <text evidence="2">The sequence shown here is derived from an EMBL/GenBank/DDBJ whole genome shotgun (WGS) entry which is preliminary data.</text>
</comment>
<dbReference type="Pfam" id="PF08397">
    <property type="entry name" value="IMD"/>
    <property type="match status" value="1"/>
</dbReference>
<feature type="non-terminal residue" evidence="2">
    <location>
        <position position="1"/>
    </location>
</feature>
<dbReference type="EMBL" id="BRZM01000037">
    <property type="protein sequence ID" value="GLD59502.1"/>
    <property type="molecule type" value="Genomic_DNA"/>
</dbReference>
<keyword evidence="3" id="KW-1185">Reference proteome</keyword>
<name>A0AAD3MQJ8_LATJO</name>
<dbReference type="GO" id="GO:0007009">
    <property type="term" value="P:plasma membrane organization"/>
    <property type="evidence" value="ECO:0007669"/>
    <property type="project" value="InterPro"/>
</dbReference>
<organism evidence="2 3">
    <name type="scientific">Lates japonicus</name>
    <name type="common">Japanese lates</name>
    <dbReference type="NCBI Taxonomy" id="270547"/>
    <lineage>
        <taxon>Eukaryota</taxon>
        <taxon>Metazoa</taxon>
        <taxon>Chordata</taxon>
        <taxon>Craniata</taxon>
        <taxon>Vertebrata</taxon>
        <taxon>Euteleostomi</taxon>
        <taxon>Actinopterygii</taxon>
        <taxon>Neopterygii</taxon>
        <taxon>Teleostei</taxon>
        <taxon>Neoteleostei</taxon>
        <taxon>Acanthomorphata</taxon>
        <taxon>Carangaria</taxon>
        <taxon>Carangaria incertae sedis</taxon>
        <taxon>Centropomidae</taxon>
        <taxon>Lates</taxon>
    </lineage>
</organism>
<protein>
    <submittedName>
        <fullName evidence="2">Protein MTSS 1-like protein</fullName>
    </submittedName>
</protein>
<dbReference type="Gene3D" id="1.20.1270.60">
    <property type="entry name" value="Arfaptin homology (AH) domain/BAR domain"/>
    <property type="match status" value="1"/>
</dbReference>
<dbReference type="SUPFAM" id="SSF103657">
    <property type="entry name" value="BAR/IMD domain-like"/>
    <property type="match status" value="1"/>
</dbReference>
<sequence>MNGSCWASHADRLLWSLEAVQSAAAAEIRRTRDISFALTGMAMRHITVFLDCLINPLQEQMEEWKRVANTLDKDHAK</sequence>
<dbReference type="PROSITE" id="PS51338">
    <property type="entry name" value="IMD"/>
    <property type="match status" value="1"/>
</dbReference>
<evidence type="ECO:0000313" key="2">
    <source>
        <dbReference type="EMBL" id="GLD59502.1"/>
    </source>
</evidence>
<proteinExistence type="predicted"/>
<evidence type="ECO:0000313" key="3">
    <source>
        <dbReference type="Proteomes" id="UP001279410"/>
    </source>
</evidence>
<feature type="domain" description="IMD" evidence="1">
    <location>
        <begin position="48"/>
        <end position="77"/>
    </location>
</feature>
<reference evidence="2" key="1">
    <citation type="submission" date="2022-08" db="EMBL/GenBank/DDBJ databases">
        <title>Genome sequencing of akame (Lates japonicus).</title>
        <authorList>
            <person name="Hashiguchi Y."/>
            <person name="Takahashi H."/>
        </authorList>
    </citation>
    <scope>NUCLEOTIDE SEQUENCE</scope>
    <source>
        <strain evidence="2">Kochi</strain>
    </source>
</reference>
<dbReference type="Proteomes" id="UP001279410">
    <property type="component" value="Unassembled WGS sequence"/>
</dbReference>
<gene>
    <name evidence="2" type="ORF">AKAME5_001149800</name>
</gene>
<evidence type="ECO:0000259" key="1">
    <source>
        <dbReference type="PROSITE" id="PS51338"/>
    </source>
</evidence>
<dbReference type="InterPro" id="IPR013606">
    <property type="entry name" value="I-BAR_dom"/>
</dbReference>
<dbReference type="AlphaFoldDB" id="A0AAD3MQJ8"/>
<dbReference type="InterPro" id="IPR027267">
    <property type="entry name" value="AH/BAR_dom_sf"/>
</dbReference>
<accession>A0AAD3MQJ8</accession>